<keyword evidence="1 6" id="KW-0489">Methyltransferase</keyword>
<dbReference type="CDD" id="cd02440">
    <property type="entry name" value="AdoMet_MTases"/>
    <property type="match status" value="1"/>
</dbReference>
<dbReference type="GO" id="GO:0008757">
    <property type="term" value="F:S-adenosylmethionine-dependent methyltransferase activity"/>
    <property type="evidence" value="ECO:0007669"/>
    <property type="project" value="InterPro"/>
</dbReference>
<organism evidence="6 7">
    <name type="scientific">Amycolatopsis suaedae</name>
    <dbReference type="NCBI Taxonomy" id="2510978"/>
    <lineage>
        <taxon>Bacteria</taxon>
        <taxon>Bacillati</taxon>
        <taxon>Actinomycetota</taxon>
        <taxon>Actinomycetes</taxon>
        <taxon>Pseudonocardiales</taxon>
        <taxon>Pseudonocardiaceae</taxon>
        <taxon>Amycolatopsis</taxon>
    </lineage>
</organism>
<evidence type="ECO:0000313" key="7">
    <source>
        <dbReference type="Proteomes" id="UP000292003"/>
    </source>
</evidence>
<dbReference type="SUPFAM" id="SSF53335">
    <property type="entry name" value="S-adenosyl-L-methionine-dependent methyltransferases"/>
    <property type="match status" value="1"/>
</dbReference>
<dbReference type="Pfam" id="PF08241">
    <property type="entry name" value="Methyltransf_11"/>
    <property type="match status" value="1"/>
</dbReference>
<dbReference type="InterPro" id="IPR029063">
    <property type="entry name" value="SAM-dependent_MTases_sf"/>
</dbReference>
<evidence type="ECO:0000313" key="6">
    <source>
        <dbReference type="EMBL" id="RZQ64204.1"/>
    </source>
</evidence>
<dbReference type="GO" id="GO:0032259">
    <property type="term" value="P:methylation"/>
    <property type="evidence" value="ECO:0007669"/>
    <property type="project" value="UniProtKB-KW"/>
</dbReference>
<dbReference type="Gene3D" id="3.40.50.150">
    <property type="entry name" value="Vaccinia Virus protein VP39"/>
    <property type="match status" value="1"/>
</dbReference>
<gene>
    <name evidence="6" type="ORF">EWH70_09455</name>
</gene>
<dbReference type="Proteomes" id="UP000292003">
    <property type="component" value="Unassembled WGS sequence"/>
</dbReference>
<reference evidence="6 7" key="1">
    <citation type="submission" date="2019-02" db="EMBL/GenBank/DDBJ databases">
        <title>Draft genome sequence of Amycolatopsis sp. 8-3EHSu isolated from roots of Suaeda maritima.</title>
        <authorList>
            <person name="Duangmal K."/>
            <person name="Chantavorakit T."/>
        </authorList>
    </citation>
    <scope>NUCLEOTIDE SEQUENCE [LARGE SCALE GENOMIC DNA]</scope>
    <source>
        <strain evidence="6 7">8-3EHSu</strain>
    </source>
</reference>
<feature type="compositionally biased region" description="Basic residues" evidence="4">
    <location>
        <begin position="30"/>
        <end position="51"/>
    </location>
</feature>
<dbReference type="AlphaFoldDB" id="A0A4Q7JCZ2"/>
<evidence type="ECO:0000256" key="4">
    <source>
        <dbReference type="SAM" id="MobiDB-lite"/>
    </source>
</evidence>
<keyword evidence="3" id="KW-0949">S-adenosyl-L-methionine</keyword>
<accession>A0A4Q7JCZ2</accession>
<feature type="domain" description="Methyltransferase type 11" evidence="5">
    <location>
        <begin position="139"/>
        <end position="229"/>
    </location>
</feature>
<evidence type="ECO:0000256" key="1">
    <source>
        <dbReference type="ARBA" id="ARBA00022603"/>
    </source>
</evidence>
<evidence type="ECO:0000256" key="2">
    <source>
        <dbReference type="ARBA" id="ARBA00022679"/>
    </source>
</evidence>
<feature type="compositionally biased region" description="Low complexity" evidence="4">
    <location>
        <begin position="1"/>
        <end position="10"/>
    </location>
</feature>
<dbReference type="PANTHER" id="PTHR43464">
    <property type="entry name" value="METHYLTRANSFERASE"/>
    <property type="match status" value="1"/>
</dbReference>
<dbReference type="OrthoDB" id="3869604at2"/>
<keyword evidence="7" id="KW-1185">Reference proteome</keyword>
<sequence length="347" mass="38281">MRSAATPAGRRAPRRGPEPRPCSCRDRPLPRRARRTRQARRRRPCAGRRTTVRRCAPALPAPAPVPRRQCSPSTFLWPTPGGRVAHSASPWEVNDVTRAHDDERLADVYQAGNEMPERSLEAWVRFIGSLANGPVTSVLDVGAGTGMFCAAMARWLPVSTAVGVEPSLAMVRCAVPGVHYVAGTAEQLPVASRAFDLALLSRVVHHLPDRRAAAAELVRVLRPGGTVVVRTTFRERLDALVYDYWPRLREIDSRRFPSRDEVVADLTAAGLSLTRETSFAQPVAADLREYRARMATAPLSKFAHLSPAEFADGLARMDRAGSRQPVEERYDVVAFTRRGMEHASART</sequence>
<proteinExistence type="predicted"/>
<evidence type="ECO:0000259" key="5">
    <source>
        <dbReference type="Pfam" id="PF08241"/>
    </source>
</evidence>
<evidence type="ECO:0000256" key="3">
    <source>
        <dbReference type="ARBA" id="ARBA00022691"/>
    </source>
</evidence>
<dbReference type="EMBL" id="SFCC01000004">
    <property type="protein sequence ID" value="RZQ64204.1"/>
    <property type="molecule type" value="Genomic_DNA"/>
</dbReference>
<name>A0A4Q7JCZ2_9PSEU</name>
<keyword evidence="2 6" id="KW-0808">Transferase</keyword>
<protein>
    <submittedName>
        <fullName evidence="6">SAM-dependent methyltransferase</fullName>
    </submittedName>
</protein>
<feature type="compositionally biased region" description="Basic and acidic residues" evidence="4">
    <location>
        <begin position="15"/>
        <end position="29"/>
    </location>
</feature>
<feature type="region of interest" description="Disordered" evidence="4">
    <location>
        <begin position="1"/>
        <end position="51"/>
    </location>
</feature>
<comment type="caution">
    <text evidence="6">The sequence shown here is derived from an EMBL/GenBank/DDBJ whole genome shotgun (WGS) entry which is preliminary data.</text>
</comment>
<dbReference type="InterPro" id="IPR013216">
    <property type="entry name" value="Methyltransf_11"/>
</dbReference>
<dbReference type="PANTHER" id="PTHR43464:SF19">
    <property type="entry name" value="UBIQUINONE BIOSYNTHESIS O-METHYLTRANSFERASE, MITOCHONDRIAL"/>
    <property type="match status" value="1"/>
</dbReference>